<dbReference type="Pfam" id="PF02776">
    <property type="entry name" value="TPP_enzyme_N"/>
    <property type="match status" value="1"/>
</dbReference>
<evidence type="ECO:0000256" key="4">
    <source>
        <dbReference type="ARBA" id="ARBA00022448"/>
    </source>
</evidence>
<dbReference type="SUPFAM" id="SSF52518">
    <property type="entry name" value="Thiamin diphosphate-binding fold (THDP-binding)"/>
    <property type="match status" value="2"/>
</dbReference>
<evidence type="ECO:0000256" key="3">
    <source>
        <dbReference type="ARBA" id="ARBA00006012"/>
    </source>
</evidence>
<dbReference type="InterPro" id="IPR029061">
    <property type="entry name" value="THDP-binding"/>
</dbReference>
<feature type="domain" description="ABC transporter" evidence="14">
    <location>
        <begin position="809"/>
        <end position="1047"/>
    </location>
</feature>
<keyword evidence="7" id="KW-0067">ATP-binding</keyword>
<feature type="transmembrane region" description="Helical" evidence="13">
    <location>
        <begin position="1211"/>
        <end position="1230"/>
    </location>
</feature>
<dbReference type="PROSITE" id="PS50893">
    <property type="entry name" value="ABC_TRANSPORTER_2"/>
    <property type="match status" value="2"/>
</dbReference>
<dbReference type="InterPro" id="IPR029481">
    <property type="entry name" value="ABC_trans_N"/>
</dbReference>
<dbReference type="InterPro" id="IPR003439">
    <property type="entry name" value="ABC_transporter-like_ATP-bd"/>
</dbReference>
<dbReference type="Pfam" id="PF01061">
    <property type="entry name" value="ABC2_membrane"/>
    <property type="match status" value="2"/>
</dbReference>
<dbReference type="Proteomes" id="UP000219338">
    <property type="component" value="Unassembled WGS sequence"/>
</dbReference>
<dbReference type="Gene3D" id="3.40.50.1220">
    <property type="entry name" value="TPP-binding domain"/>
    <property type="match status" value="1"/>
</dbReference>
<gene>
    <name evidence="15" type="ORF">ARMOST_21250</name>
</gene>
<evidence type="ECO:0000256" key="13">
    <source>
        <dbReference type="SAM" id="Phobius"/>
    </source>
</evidence>
<sequence>MSGKETQSPSSGEAATSHVDVNYFNPDGDEGLQRTISRMSAATQAIEQTGSSETLNAFDLRKVLEQVAEQREKVNLKSRELGVMFENLRVVGLGATASYQPTLGSTLNPLGIVEGIQAARHPHTRDILSGFEGVVYPGEMLLVLGRPGSGCTTLLKTLANQRGEYHAFEGDVHFDSLSHRDIFKNYRGDVVYCPEDDVHFPTLTVEQTIKFAAKLRAPHLRLGYSREDYAEHITELLTTVFGLKHARKTLVGDAAIRGVSGGEKKRVSISEVLATRACVASWDNSTRGLDASTALEFVRALRIATDIAKMTTVVSLYQAGESLYKLFDKVCVIYEGKMAYYGPANEARSYFIDLGYEPANRQTTADFLVAVTDPNGRIPRSDALHLPRTADEFATHFQASAISKWNKAEIQRFKAERVGKADMVQSYKESAREDHSKHTRLGSAHLTSLPMQARAVMIRRIQILRGNMLATVLNLFSFLFQGIIIGSVYLKMSTSTNAYFSRGGVLFFALFFSALISMAEIPALYAQRPIILRQHSWALYHPFIDQVALVLVDIPMALASSVIFSVLIYEMAQLQQSAGQFFIFFLFMFVVSITMKSWFRAVASAFAAEALAQTFAGISVLAYAVYTGYSLPLPSMIGALKWISYLNPLRWGFESVMTNEFRSINGSCGSLVPRGEGYEGISLDNQVCPVVGAQSGQAFVDGNAFAYLSYDYRFSHTWRNFGIIIAFLVAYTAALLIFTEVNTKLTSANSVVLFKRGAKTDAVPKKNTDSDDTEKASQTTTRGNGPSDEEKSGDYDKALKATPSVTDVFSWQHLTYTVPVADGKRRLLNGVSGFVAPGKLTALMGESGAGKTTLLNVLAERANIGVITGDRFVNGHALPRDFQSQTGYCQQQDTHVGSATVREALLFSAQLRQPTSVPLSEKVEYVEKCIQLCGLEPFRDATVGSLSIENRKRTTIGVELAAKPKLLLFLDEPTSGLDSQSAWAIMLFLRDLADNGQAILCTIHQPSAELFQMFDRLLLLRKGGETVYFGDLGHNATTLIDYFQAHGSRRCEPEENPAEFMLDVIGAGASATSREDWHEIWCNSDEFMKVQGQIQEIHAKGRSQPAVGTTLHSEYATSWFHQVVQLVKRDASDHFRDPSYMMAKMALNIVSGLFLGFSFYKSKDTQQGTQNKLFSIFMSTIISVPLANQLQIPFLNMRSIYEIRERPSRMYNWTALVTSQILVEVPWNIIGSSLYFFCWYWTSGFTSDRAGYSYLMIGVIFPLYYTTIGQSVAAMSPNAEIAAILFSFLFSFVLTFNGVVQPYRELGWWKWMYRLSPYTYLIEGVLGQAVGRQQVTCSSVELVTLNPPAGQTCGQYMQNYISRSGGYLTNPDASSSCGFCSTRTTDEFLTNNFNIFYSHHWRNVGLMAAFILFNIAAIFAFTFWFRIRTRSVLDMIRGLFLRTLAECGITHAFVNWGSDHPALLEELERQRIEDGKTSPFIVTCPNEMVALSSAQGYAQVTGKPAAVIVHVDVGTQALAGAIHNVDRGQTPVLIYAGASAFTSNGELKGSRNEWIMWIQDIPDQAAIVRQYMRHTAQINSSHNVAEVVKRSLQIATSHPKGPVYLWGRREVMEAEVDASVLDATGQDLRQWPSVEATALSPKALAAIATALMKAANPLIITSSLGRNVDAVEPLLALSTLLAIPIVITCPSVVNVPFSHPFLDSISYLNRSVPNKHLADADTILVIDSDLPWIPTLAKPSDEARVFVVSGADPLKASSIGSWHVAAEMICQADAQVALSQIVERVRQLDEQRGSVGEQILGSRIVQDRGQLLKDAHIAWLDGLEDRERDFSGDHLTVPNIIGGLRRAIELHTSSRGMETLVLSEAISNYGAVWEHLRPEVPGSVLTSGGSALGWALGASVGAYLGGKVKSHQVEGARLYELVVAVVGDGSFMFGVPSSAYWMARKYDTPFLTIVLNNGGWKSPKLSMLGVYPSGLGSQAIGERLSVGFGPDSPDFSQIAVAASGGWAWGKRVAGSDATALEEVLAEAVNVVVKERRCAILDCILESI</sequence>
<dbReference type="GO" id="GO:0140359">
    <property type="term" value="F:ABC-type transporter activity"/>
    <property type="evidence" value="ECO:0007669"/>
    <property type="project" value="InterPro"/>
</dbReference>
<dbReference type="InterPro" id="IPR013525">
    <property type="entry name" value="ABC2_TM"/>
</dbReference>
<dbReference type="FunFam" id="3.40.50.300:FF:000054">
    <property type="entry name" value="ABC multidrug transporter atrF"/>
    <property type="match status" value="1"/>
</dbReference>
<dbReference type="PROSITE" id="PS00211">
    <property type="entry name" value="ABC_TRANSPORTER_1"/>
    <property type="match status" value="1"/>
</dbReference>
<accession>A0A284S9K1</accession>
<feature type="transmembrane region" description="Helical" evidence="13">
    <location>
        <begin position="547"/>
        <end position="569"/>
    </location>
</feature>
<dbReference type="OrthoDB" id="245989at2759"/>
<dbReference type="GO" id="GO:0005739">
    <property type="term" value="C:mitochondrion"/>
    <property type="evidence" value="ECO:0007669"/>
    <property type="project" value="UniProtKB-SubCell"/>
</dbReference>
<name>A0A284S9K1_ARMOS</name>
<dbReference type="NCBIfam" id="NF006203">
    <property type="entry name" value="PRK08327.1"/>
    <property type="match status" value="1"/>
</dbReference>
<dbReference type="CDD" id="cd07035">
    <property type="entry name" value="TPP_PYR_POX_like"/>
    <property type="match status" value="1"/>
</dbReference>
<dbReference type="GO" id="GO:0030976">
    <property type="term" value="F:thiamine pyrophosphate binding"/>
    <property type="evidence" value="ECO:0007669"/>
    <property type="project" value="InterPro"/>
</dbReference>
<dbReference type="Pfam" id="PF19055">
    <property type="entry name" value="ABC2_membrane_7"/>
    <property type="match status" value="1"/>
</dbReference>
<dbReference type="InterPro" id="IPR034001">
    <property type="entry name" value="ABCG_PDR_1"/>
</dbReference>
<dbReference type="GO" id="GO:0016020">
    <property type="term" value="C:membrane"/>
    <property type="evidence" value="ECO:0007669"/>
    <property type="project" value="UniProtKB-SubCell"/>
</dbReference>
<dbReference type="Gene3D" id="3.40.50.300">
    <property type="entry name" value="P-loop containing nucleotide triphosphate hydrolases"/>
    <property type="match status" value="2"/>
</dbReference>
<organism evidence="15 16">
    <name type="scientific">Armillaria ostoyae</name>
    <name type="common">Armillaria root rot fungus</name>
    <dbReference type="NCBI Taxonomy" id="47428"/>
    <lineage>
        <taxon>Eukaryota</taxon>
        <taxon>Fungi</taxon>
        <taxon>Dikarya</taxon>
        <taxon>Basidiomycota</taxon>
        <taxon>Agaricomycotina</taxon>
        <taxon>Agaricomycetes</taxon>
        <taxon>Agaricomycetidae</taxon>
        <taxon>Agaricales</taxon>
        <taxon>Marasmiineae</taxon>
        <taxon>Physalacriaceae</taxon>
        <taxon>Armillaria</taxon>
    </lineage>
</organism>
<feature type="compositionally biased region" description="Basic and acidic residues" evidence="12">
    <location>
        <begin position="762"/>
        <end position="775"/>
    </location>
</feature>
<comment type="subcellular location">
    <subcellularLocation>
        <location evidence="1">Membrane</location>
        <topology evidence="1">Multi-pass membrane protein</topology>
    </subcellularLocation>
    <subcellularLocation>
        <location evidence="2">Mitochondrion</location>
    </subcellularLocation>
</comment>
<dbReference type="Gene3D" id="3.40.50.970">
    <property type="match status" value="2"/>
</dbReference>
<evidence type="ECO:0000256" key="2">
    <source>
        <dbReference type="ARBA" id="ARBA00004173"/>
    </source>
</evidence>
<dbReference type="InterPro" id="IPR034003">
    <property type="entry name" value="ABCG_PDR_2"/>
</dbReference>
<dbReference type="Pfam" id="PF14510">
    <property type="entry name" value="ABC_trans_N"/>
    <property type="match status" value="1"/>
</dbReference>
<keyword evidence="8 13" id="KW-1133">Transmembrane helix</keyword>
<dbReference type="InterPro" id="IPR010929">
    <property type="entry name" value="PDR_CDR_ABC"/>
</dbReference>
<dbReference type="InterPro" id="IPR012001">
    <property type="entry name" value="Thiamin_PyroP_enz_TPP-bd_dom"/>
</dbReference>
<keyword evidence="4" id="KW-0813">Transport</keyword>
<feature type="transmembrane region" description="Helical" evidence="13">
    <location>
        <begin position="1281"/>
        <end position="1300"/>
    </location>
</feature>
<evidence type="ECO:0000313" key="16">
    <source>
        <dbReference type="Proteomes" id="UP000219338"/>
    </source>
</evidence>
<evidence type="ECO:0000256" key="5">
    <source>
        <dbReference type="ARBA" id="ARBA00022692"/>
    </source>
</evidence>
<feature type="transmembrane region" description="Helical" evidence="13">
    <location>
        <begin position="581"/>
        <end position="599"/>
    </location>
</feature>
<dbReference type="InterPro" id="IPR029035">
    <property type="entry name" value="DHS-like_NAD/FAD-binding_dom"/>
</dbReference>
<evidence type="ECO:0000256" key="11">
    <source>
        <dbReference type="ARBA" id="ARBA00023136"/>
    </source>
</evidence>
<evidence type="ECO:0000256" key="7">
    <source>
        <dbReference type="ARBA" id="ARBA00022840"/>
    </source>
</evidence>
<dbReference type="InterPro" id="IPR017871">
    <property type="entry name" value="ABC_transporter-like_CS"/>
</dbReference>
<evidence type="ECO:0000256" key="10">
    <source>
        <dbReference type="ARBA" id="ARBA00023128"/>
    </source>
</evidence>
<evidence type="ECO:0000256" key="12">
    <source>
        <dbReference type="SAM" id="MobiDB-lite"/>
    </source>
</evidence>
<evidence type="ECO:0000256" key="9">
    <source>
        <dbReference type="ARBA" id="ARBA00023052"/>
    </source>
</evidence>
<evidence type="ECO:0000259" key="14">
    <source>
        <dbReference type="PROSITE" id="PS50893"/>
    </source>
</evidence>
<dbReference type="OMA" id="AFICYMI"/>
<evidence type="ECO:0000256" key="6">
    <source>
        <dbReference type="ARBA" id="ARBA00022741"/>
    </source>
</evidence>
<dbReference type="InterPro" id="IPR027417">
    <property type="entry name" value="P-loop_NTPase"/>
</dbReference>
<evidence type="ECO:0000256" key="8">
    <source>
        <dbReference type="ARBA" id="ARBA00022989"/>
    </source>
</evidence>
<dbReference type="CDD" id="cd03232">
    <property type="entry name" value="ABCG_PDR_domain2"/>
    <property type="match status" value="1"/>
</dbReference>
<comment type="similarity">
    <text evidence="3">Belongs to the ABC transporter superfamily. ABCG family. PDR (TC 3.A.1.205) subfamily.</text>
</comment>
<dbReference type="STRING" id="47428.A0A284S9K1"/>
<dbReference type="Pfam" id="PF02775">
    <property type="entry name" value="TPP_enzyme_C"/>
    <property type="match status" value="1"/>
</dbReference>
<dbReference type="GO" id="GO:0000287">
    <property type="term" value="F:magnesium ion binding"/>
    <property type="evidence" value="ECO:0007669"/>
    <property type="project" value="InterPro"/>
</dbReference>
<protein>
    <submittedName>
        <fullName evidence="15">Related to SNQ2-ABC transporter involved in multidrug resistance</fullName>
    </submittedName>
</protein>
<keyword evidence="16" id="KW-1185">Reference proteome</keyword>
<dbReference type="SMART" id="SM00382">
    <property type="entry name" value="AAA"/>
    <property type="match status" value="2"/>
</dbReference>
<feature type="region of interest" description="Disordered" evidence="12">
    <location>
        <begin position="762"/>
        <end position="795"/>
    </location>
</feature>
<keyword evidence="5 13" id="KW-0812">Transmembrane</keyword>
<dbReference type="GO" id="GO:0016887">
    <property type="term" value="F:ATP hydrolysis activity"/>
    <property type="evidence" value="ECO:0007669"/>
    <property type="project" value="InterPro"/>
</dbReference>
<feature type="transmembrane region" description="Helical" evidence="13">
    <location>
        <begin position="1250"/>
        <end position="1269"/>
    </location>
</feature>
<keyword evidence="9" id="KW-0786">Thiamine pyrophosphate</keyword>
<keyword evidence="11 13" id="KW-0472">Membrane</keyword>
<feature type="transmembrane region" description="Helical" evidence="13">
    <location>
        <begin position="1173"/>
        <end position="1190"/>
    </location>
</feature>
<dbReference type="SUPFAM" id="SSF52540">
    <property type="entry name" value="P-loop containing nucleoside triphosphate hydrolases"/>
    <property type="match status" value="2"/>
</dbReference>
<dbReference type="InterPro" id="IPR011766">
    <property type="entry name" value="TPP_enzyme_TPP-bd"/>
</dbReference>
<keyword evidence="10" id="KW-0496">Mitochondrion</keyword>
<dbReference type="EMBL" id="FUEG01000047">
    <property type="protein sequence ID" value="SJL17690.1"/>
    <property type="molecule type" value="Genomic_DNA"/>
</dbReference>
<proteinExistence type="inferred from homology"/>
<dbReference type="GO" id="GO:0005524">
    <property type="term" value="F:ATP binding"/>
    <property type="evidence" value="ECO:0007669"/>
    <property type="project" value="UniProtKB-KW"/>
</dbReference>
<dbReference type="InterPro" id="IPR043926">
    <property type="entry name" value="ABCG_dom"/>
</dbReference>
<dbReference type="Pfam" id="PF06422">
    <property type="entry name" value="PDR_CDR"/>
    <property type="match status" value="1"/>
</dbReference>
<dbReference type="CDD" id="cd02002">
    <property type="entry name" value="TPP_BFDC"/>
    <property type="match status" value="1"/>
</dbReference>
<feature type="transmembrane region" description="Helical" evidence="13">
    <location>
        <begin position="468"/>
        <end position="490"/>
    </location>
</feature>
<feature type="domain" description="ABC transporter" evidence="14">
    <location>
        <begin position="113"/>
        <end position="360"/>
    </location>
</feature>
<feature type="transmembrane region" description="Helical" evidence="13">
    <location>
        <begin position="718"/>
        <end position="738"/>
    </location>
</feature>
<dbReference type="CDD" id="cd03233">
    <property type="entry name" value="ABCG_PDR_domain1"/>
    <property type="match status" value="1"/>
</dbReference>
<dbReference type="InterPro" id="IPR003593">
    <property type="entry name" value="AAA+_ATPase"/>
</dbReference>
<dbReference type="PANTHER" id="PTHR19241">
    <property type="entry name" value="ATP-BINDING CASSETTE TRANSPORTER"/>
    <property type="match status" value="1"/>
</dbReference>
<feature type="region of interest" description="Disordered" evidence="12">
    <location>
        <begin position="1"/>
        <end position="30"/>
    </location>
</feature>
<reference evidence="16" key="1">
    <citation type="journal article" date="2017" name="Nat. Ecol. Evol.">
        <title>Genome expansion and lineage-specific genetic innovations in the forest pathogenic fungi Armillaria.</title>
        <authorList>
            <person name="Sipos G."/>
            <person name="Prasanna A.N."/>
            <person name="Walter M.C."/>
            <person name="O'Connor E."/>
            <person name="Balint B."/>
            <person name="Krizsan K."/>
            <person name="Kiss B."/>
            <person name="Hess J."/>
            <person name="Varga T."/>
            <person name="Slot J."/>
            <person name="Riley R."/>
            <person name="Boka B."/>
            <person name="Rigling D."/>
            <person name="Barry K."/>
            <person name="Lee J."/>
            <person name="Mihaltcheva S."/>
            <person name="LaButti K."/>
            <person name="Lipzen A."/>
            <person name="Waldron R."/>
            <person name="Moloney N.M."/>
            <person name="Sperisen C."/>
            <person name="Kredics L."/>
            <person name="Vagvoelgyi C."/>
            <person name="Patrignani A."/>
            <person name="Fitzpatrick D."/>
            <person name="Nagy I."/>
            <person name="Doyle S."/>
            <person name="Anderson J.B."/>
            <person name="Grigoriev I.V."/>
            <person name="Gueldener U."/>
            <person name="Muensterkoetter M."/>
            <person name="Nagy L.G."/>
        </authorList>
    </citation>
    <scope>NUCLEOTIDE SEQUENCE [LARGE SCALE GENOMIC DNA]</scope>
    <source>
        <strain evidence="16">C18/9</strain>
    </source>
</reference>
<evidence type="ECO:0000256" key="1">
    <source>
        <dbReference type="ARBA" id="ARBA00004141"/>
    </source>
</evidence>
<feature type="transmembrane region" description="Helical" evidence="13">
    <location>
        <begin position="505"/>
        <end position="526"/>
    </location>
</feature>
<dbReference type="SUPFAM" id="SSF52467">
    <property type="entry name" value="DHS-like NAD/FAD-binding domain"/>
    <property type="match status" value="1"/>
</dbReference>
<dbReference type="Pfam" id="PF00005">
    <property type="entry name" value="ABC_tran"/>
    <property type="match status" value="2"/>
</dbReference>
<feature type="compositionally biased region" description="Polar residues" evidence="12">
    <location>
        <begin position="1"/>
        <end position="14"/>
    </location>
</feature>
<feature type="transmembrane region" description="Helical" evidence="13">
    <location>
        <begin position="1406"/>
        <end position="1427"/>
    </location>
</feature>
<evidence type="ECO:0000313" key="15">
    <source>
        <dbReference type="EMBL" id="SJL17690.1"/>
    </source>
</evidence>
<feature type="transmembrane region" description="Helical" evidence="13">
    <location>
        <begin position="1145"/>
        <end position="1161"/>
    </location>
</feature>
<keyword evidence="6" id="KW-0547">Nucleotide-binding</keyword>